<evidence type="ECO:0000313" key="1">
    <source>
        <dbReference type="EMBL" id="CAB1447081.1"/>
    </source>
</evidence>
<keyword evidence="2" id="KW-1185">Reference proteome</keyword>
<sequence length="99" mass="10687">MRLNLGQLQIRGELSRMIWWRVEGSVALESGTSSHLPQLPLTSQMDVTFMENTPTGWLDEDGAMLVQEGAEQAVELPAEGALQMHPSVPSPSEGTGAVV</sequence>
<reference evidence="1" key="1">
    <citation type="submission" date="2020-03" db="EMBL/GenBank/DDBJ databases">
        <authorList>
            <person name="Weist P."/>
        </authorList>
    </citation>
    <scope>NUCLEOTIDE SEQUENCE</scope>
</reference>
<dbReference type="AlphaFoldDB" id="A0A9N7Z0T7"/>
<dbReference type="EMBL" id="CADEAL010003936">
    <property type="protein sequence ID" value="CAB1447081.1"/>
    <property type="molecule type" value="Genomic_DNA"/>
</dbReference>
<name>A0A9N7Z0T7_PLEPL</name>
<accession>A0A9N7Z0T7</accession>
<comment type="caution">
    <text evidence="1">The sequence shown here is derived from an EMBL/GenBank/DDBJ whole genome shotgun (WGS) entry which is preliminary data.</text>
</comment>
<proteinExistence type="predicted"/>
<protein>
    <submittedName>
        <fullName evidence="1">Uncharacterized protein</fullName>
    </submittedName>
</protein>
<organism evidence="1 2">
    <name type="scientific">Pleuronectes platessa</name>
    <name type="common">European plaice</name>
    <dbReference type="NCBI Taxonomy" id="8262"/>
    <lineage>
        <taxon>Eukaryota</taxon>
        <taxon>Metazoa</taxon>
        <taxon>Chordata</taxon>
        <taxon>Craniata</taxon>
        <taxon>Vertebrata</taxon>
        <taxon>Euteleostomi</taxon>
        <taxon>Actinopterygii</taxon>
        <taxon>Neopterygii</taxon>
        <taxon>Teleostei</taxon>
        <taxon>Neoteleostei</taxon>
        <taxon>Acanthomorphata</taxon>
        <taxon>Carangaria</taxon>
        <taxon>Pleuronectiformes</taxon>
        <taxon>Pleuronectoidei</taxon>
        <taxon>Pleuronectidae</taxon>
        <taxon>Pleuronectes</taxon>
    </lineage>
</organism>
<dbReference type="Proteomes" id="UP001153269">
    <property type="component" value="Unassembled WGS sequence"/>
</dbReference>
<gene>
    <name evidence="1" type="ORF">PLEPLA_LOCUS34778</name>
</gene>
<evidence type="ECO:0000313" key="2">
    <source>
        <dbReference type="Proteomes" id="UP001153269"/>
    </source>
</evidence>